<dbReference type="CDD" id="cd06257">
    <property type="entry name" value="DnaJ"/>
    <property type="match status" value="1"/>
</dbReference>
<evidence type="ECO:0000259" key="3">
    <source>
        <dbReference type="PROSITE" id="PS50076"/>
    </source>
</evidence>
<evidence type="ECO:0000256" key="2">
    <source>
        <dbReference type="SAM" id="MobiDB-lite"/>
    </source>
</evidence>
<name>A0A4V2RX54_9HYPH</name>
<feature type="region of interest" description="Disordered" evidence="2">
    <location>
        <begin position="1"/>
        <end position="44"/>
    </location>
</feature>
<dbReference type="AlphaFoldDB" id="A0A4V2RX54"/>
<dbReference type="InterPro" id="IPR036869">
    <property type="entry name" value="J_dom_sf"/>
</dbReference>
<feature type="region of interest" description="Disordered" evidence="2">
    <location>
        <begin position="81"/>
        <end position="107"/>
    </location>
</feature>
<dbReference type="Gene3D" id="1.10.287.110">
    <property type="entry name" value="DnaJ domain"/>
    <property type="match status" value="1"/>
</dbReference>
<dbReference type="RefSeq" id="WP_132008659.1">
    <property type="nucleotide sequence ID" value="NZ_JBHUNN010000002.1"/>
</dbReference>
<keyword evidence="1" id="KW-0143">Chaperone</keyword>
<gene>
    <name evidence="4" type="ORF">EV666_111142</name>
</gene>
<evidence type="ECO:0000256" key="1">
    <source>
        <dbReference type="ARBA" id="ARBA00023186"/>
    </source>
</evidence>
<evidence type="ECO:0000313" key="5">
    <source>
        <dbReference type="Proteomes" id="UP000294881"/>
    </source>
</evidence>
<feature type="domain" description="J" evidence="3">
    <location>
        <begin position="140"/>
        <end position="197"/>
    </location>
</feature>
<dbReference type="PANTHER" id="PTHR44145:SF3">
    <property type="entry name" value="DNAJ HOMOLOG SUBFAMILY A MEMBER 3, MITOCHONDRIAL"/>
    <property type="match status" value="1"/>
</dbReference>
<dbReference type="SUPFAM" id="SSF46565">
    <property type="entry name" value="Chaperone J-domain"/>
    <property type="match status" value="1"/>
</dbReference>
<dbReference type="OrthoDB" id="9786294at2"/>
<dbReference type="Proteomes" id="UP000294881">
    <property type="component" value="Unassembled WGS sequence"/>
</dbReference>
<accession>A0A4V2RX54</accession>
<dbReference type="Pfam" id="PF00226">
    <property type="entry name" value="DnaJ"/>
    <property type="match status" value="1"/>
</dbReference>
<sequence>MDFNSPLFDRIRASRKKEEEPRPQTAACDHPGCREPGLHRAPKGRQREGQYWRFCLEHVRAYNQSYNYFNGMDDDAVASHQKADQVGHRPTWKMGVKGSAGMRSKIDTSGRVADPFNLFRSAAAQRNPATAPRVGLAARKALETLGLDENADAAAIKTRYKLLVKRFHPDANGGDRSFEARFQEIIKAHGVLRAQGLC</sequence>
<organism evidence="4 5">
    <name type="scientific">Camelimonas lactis</name>
    <dbReference type="NCBI Taxonomy" id="659006"/>
    <lineage>
        <taxon>Bacteria</taxon>
        <taxon>Pseudomonadati</taxon>
        <taxon>Pseudomonadota</taxon>
        <taxon>Alphaproteobacteria</taxon>
        <taxon>Hyphomicrobiales</taxon>
        <taxon>Chelatococcaceae</taxon>
        <taxon>Camelimonas</taxon>
    </lineage>
</organism>
<dbReference type="EMBL" id="SLWL01000011">
    <property type="protein sequence ID" value="TCO11865.1"/>
    <property type="molecule type" value="Genomic_DNA"/>
</dbReference>
<dbReference type="InterPro" id="IPR001623">
    <property type="entry name" value="DnaJ_domain"/>
</dbReference>
<comment type="caution">
    <text evidence="4">The sequence shown here is derived from an EMBL/GenBank/DDBJ whole genome shotgun (WGS) entry which is preliminary data.</text>
</comment>
<dbReference type="PRINTS" id="PR00625">
    <property type="entry name" value="JDOMAIN"/>
</dbReference>
<dbReference type="InterPro" id="IPR051938">
    <property type="entry name" value="Apopto_cytoskel_mod"/>
</dbReference>
<feature type="compositionally biased region" description="Basic and acidic residues" evidence="2">
    <location>
        <begin position="9"/>
        <end position="22"/>
    </location>
</feature>
<keyword evidence="5" id="KW-1185">Reference proteome</keyword>
<dbReference type="SMART" id="SM00271">
    <property type="entry name" value="DnaJ"/>
    <property type="match status" value="1"/>
</dbReference>
<dbReference type="PANTHER" id="PTHR44145">
    <property type="entry name" value="DNAJ HOMOLOG SUBFAMILY A MEMBER 3, MITOCHONDRIAL"/>
    <property type="match status" value="1"/>
</dbReference>
<proteinExistence type="predicted"/>
<reference evidence="4 5" key="1">
    <citation type="submission" date="2019-03" db="EMBL/GenBank/DDBJ databases">
        <title>Genomic Encyclopedia of Type Strains, Phase IV (KMG-IV): sequencing the most valuable type-strain genomes for metagenomic binning, comparative biology and taxonomic classification.</title>
        <authorList>
            <person name="Goeker M."/>
        </authorList>
    </citation>
    <scope>NUCLEOTIDE SEQUENCE [LARGE SCALE GENOMIC DNA]</scope>
    <source>
        <strain evidence="4 5">DSM 22958</strain>
    </source>
</reference>
<protein>
    <submittedName>
        <fullName evidence="4">DnaJ-like protein</fullName>
    </submittedName>
</protein>
<evidence type="ECO:0000313" key="4">
    <source>
        <dbReference type="EMBL" id="TCO11865.1"/>
    </source>
</evidence>
<dbReference type="PROSITE" id="PS50076">
    <property type="entry name" value="DNAJ_2"/>
    <property type="match status" value="1"/>
</dbReference>